<reference evidence="3" key="1">
    <citation type="submission" date="2017-02" db="UniProtKB">
        <authorList>
            <consortium name="WormBaseParasite"/>
        </authorList>
    </citation>
    <scope>IDENTIFICATION</scope>
</reference>
<dbReference type="OMA" id="YWINTHI"/>
<name>A0A0R3PU76_ANGCS</name>
<dbReference type="AlphaFoldDB" id="A0A0R3PU76"/>
<evidence type="ECO:0000313" key="2">
    <source>
        <dbReference type="Proteomes" id="UP000267027"/>
    </source>
</evidence>
<reference evidence="1 2" key="2">
    <citation type="submission" date="2018-11" db="EMBL/GenBank/DDBJ databases">
        <authorList>
            <consortium name="Pathogen Informatics"/>
        </authorList>
    </citation>
    <scope>NUCLEOTIDE SEQUENCE [LARGE SCALE GENOMIC DNA]</scope>
    <source>
        <strain evidence="1 2">Costa Rica</strain>
    </source>
</reference>
<dbReference type="WBParaSite" id="ACOC_0000941901-mRNA-1">
    <property type="protein sequence ID" value="ACOC_0000941901-mRNA-1"/>
    <property type="gene ID" value="ACOC_0000941901"/>
</dbReference>
<dbReference type="EMBL" id="UYYA01004294">
    <property type="protein sequence ID" value="VDM61005.1"/>
    <property type="molecule type" value="Genomic_DNA"/>
</dbReference>
<dbReference type="OrthoDB" id="67700at2759"/>
<sequence length="253" mass="29748">MLLQEHKTPTVTIAFEFKEAEETFNFYIRRVSNAPLTPSITTKHSRMVMYVVRGLNRKTWIGKKREISWEEILAHDPMEYRTLAVPRCITTIFNEFFSCQLTKHVFHNTLMKLQFCDIAKDEYEVGITECDYWIDTNPIERFQEFELPMRILTPDLGELDVSITYLPTSQRLVVSNCTATNLQIDPNTEEIHVRAILFVSGRFEEIHKSENRRRRDETHTGLSFTKEMVFDVLRVDIFRAMVVCQVVQCINGR</sequence>
<dbReference type="Proteomes" id="UP000267027">
    <property type="component" value="Unassembled WGS sequence"/>
</dbReference>
<evidence type="ECO:0000313" key="1">
    <source>
        <dbReference type="EMBL" id="VDM61005.1"/>
    </source>
</evidence>
<accession>A0A0R3PU76</accession>
<keyword evidence="2" id="KW-1185">Reference proteome</keyword>
<evidence type="ECO:0000313" key="3">
    <source>
        <dbReference type="WBParaSite" id="ACOC_0000941901-mRNA-1"/>
    </source>
</evidence>
<proteinExistence type="predicted"/>
<protein>
    <submittedName>
        <fullName evidence="3">FTH domain-containing protein</fullName>
    </submittedName>
</protein>
<gene>
    <name evidence="1" type="ORF">ACOC_LOCUS9420</name>
</gene>
<organism evidence="3">
    <name type="scientific">Angiostrongylus costaricensis</name>
    <name type="common">Nematode worm</name>
    <dbReference type="NCBI Taxonomy" id="334426"/>
    <lineage>
        <taxon>Eukaryota</taxon>
        <taxon>Metazoa</taxon>
        <taxon>Ecdysozoa</taxon>
        <taxon>Nematoda</taxon>
        <taxon>Chromadorea</taxon>
        <taxon>Rhabditida</taxon>
        <taxon>Rhabditina</taxon>
        <taxon>Rhabditomorpha</taxon>
        <taxon>Strongyloidea</taxon>
        <taxon>Metastrongylidae</taxon>
        <taxon>Angiostrongylus</taxon>
    </lineage>
</organism>